<dbReference type="AlphaFoldDB" id="A0A1N7DHP8"/>
<accession>A0A1N7DHP8</accession>
<dbReference type="RefSeq" id="WP_234974213.1">
    <property type="nucleotide sequence ID" value="NZ_FTNT01000002.1"/>
</dbReference>
<gene>
    <name evidence="2" type="ORF">SAMN05445060_0645</name>
</gene>
<dbReference type="EMBL" id="FTNT01000002">
    <property type="protein sequence ID" value="SIR75383.1"/>
    <property type="molecule type" value="Genomic_DNA"/>
</dbReference>
<proteinExistence type="predicted"/>
<dbReference type="Proteomes" id="UP000186218">
    <property type="component" value="Unassembled WGS sequence"/>
</dbReference>
<organism evidence="2 3">
    <name type="scientific">Williamsia sterculiae</name>
    <dbReference type="NCBI Taxonomy" id="1344003"/>
    <lineage>
        <taxon>Bacteria</taxon>
        <taxon>Bacillati</taxon>
        <taxon>Actinomycetota</taxon>
        <taxon>Actinomycetes</taxon>
        <taxon>Mycobacteriales</taxon>
        <taxon>Nocardiaceae</taxon>
        <taxon>Williamsia</taxon>
    </lineage>
</organism>
<feature type="compositionally biased region" description="Polar residues" evidence="1">
    <location>
        <begin position="137"/>
        <end position="150"/>
    </location>
</feature>
<feature type="region of interest" description="Disordered" evidence="1">
    <location>
        <begin position="212"/>
        <end position="231"/>
    </location>
</feature>
<reference evidence="2 3" key="1">
    <citation type="submission" date="2017-01" db="EMBL/GenBank/DDBJ databases">
        <authorList>
            <person name="Mah S.A."/>
            <person name="Swanson W.J."/>
            <person name="Moy G.W."/>
            <person name="Vacquier V.D."/>
        </authorList>
    </citation>
    <scope>NUCLEOTIDE SEQUENCE [LARGE SCALE GENOMIC DNA]</scope>
    <source>
        <strain evidence="2 3">CPCC 203464</strain>
    </source>
</reference>
<evidence type="ECO:0000256" key="1">
    <source>
        <dbReference type="SAM" id="MobiDB-lite"/>
    </source>
</evidence>
<keyword evidence="3" id="KW-1185">Reference proteome</keyword>
<dbReference type="STRING" id="1344003.SAMN05445060_0645"/>
<evidence type="ECO:0000313" key="3">
    <source>
        <dbReference type="Proteomes" id="UP000186218"/>
    </source>
</evidence>
<dbReference type="PROSITE" id="PS51257">
    <property type="entry name" value="PROKAR_LIPOPROTEIN"/>
    <property type="match status" value="1"/>
</dbReference>
<name>A0A1N7DHP8_9NOCA</name>
<evidence type="ECO:0000313" key="2">
    <source>
        <dbReference type="EMBL" id="SIR75383.1"/>
    </source>
</evidence>
<feature type="region of interest" description="Disordered" evidence="1">
    <location>
        <begin position="133"/>
        <end position="160"/>
    </location>
</feature>
<protein>
    <submittedName>
        <fullName evidence="2">Uncharacterized protein</fullName>
    </submittedName>
</protein>
<sequence length="231" mass="23312">MSSLRAPASVHGRVLRLGVVGAIASLAVAGCAGTTNSPAPSSSLRTVPVPVSADVTVPTGAPDRTPPGTTLTWGQSAYLPADAFRATGQLAMFTVTGVEPGSRSELPSSLTKGGDPFYVHLTISQLADKAVPAPSTEGFSASSDGRTPTRTVAPPDNFSRCVANPTPKTAKRGDSIATCVVAVVDPGTVPDKVIYWADTTGDSSLNYKASPVVWSSPAPAPASSPVATPTG</sequence>